<dbReference type="InterPro" id="IPR017438">
    <property type="entry name" value="ATP-NAD_kinase_N"/>
</dbReference>
<dbReference type="AlphaFoldDB" id="A0A914WEK1"/>
<dbReference type="InterPro" id="IPR016064">
    <property type="entry name" value="NAD/diacylglycerol_kinase_sf"/>
</dbReference>
<dbReference type="InterPro" id="IPR002504">
    <property type="entry name" value="NADK"/>
</dbReference>
<feature type="region of interest" description="Disordered" evidence="7">
    <location>
        <begin position="326"/>
        <end position="359"/>
    </location>
</feature>
<evidence type="ECO:0000256" key="5">
    <source>
        <dbReference type="ARBA" id="ARBA00022857"/>
    </source>
</evidence>
<dbReference type="Gene3D" id="2.60.200.30">
    <property type="entry name" value="Probable inorganic polyphosphate/atp-NAD kinase, domain 2"/>
    <property type="match status" value="1"/>
</dbReference>
<evidence type="ECO:0000313" key="8">
    <source>
        <dbReference type="Proteomes" id="UP000887566"/>
    </source>
</evidence>
<dbReference type="PANTHER" id="PTHR13158:SF5">
    <property type="entry name" value="NAD KINASE 2, MITOCHONDRIAL"/>
    <property type="match status" value="1"/>
</dbReference>
<evidence type="ECO:0000256" key="3">
    <source>
        <dbReference type="ARBA" id="ARBA00022679"/>
    </source>
</evidence>
<accession>A0A914WEK1</accession>
<keyword evidence="6" id="KW-0520">NAD</keyword>
<dbReference type="Gene3D" id="3.40.50.10330">
    <property type="entry name" value="Probable inorganic polyphosphate/atp-NAD kinase, domain 1"/>
    <property type="match status" value="1"/>
</dbReference>
<protein>
    <recommendedName>
        <fullName evidence="2">NAD(+) kinase</fullName>
        <ecNumber evidence="2">2.7.1.23</ecNumber>
    </recommendedName>
</protein>
<evidence type="ECO:0000256" key="4">
    <source>
        <dbReference type="ARBA" id="ARBA00022777"/>
    </source>
</evidence>
<dbReference type="Proteomes" id="UP000887566">
    <property type="component" value="Unplaced"/>
</dbReference>
<evidence type="ECO:0000256" key="6">
    <source>
        <dbReference type="ARBA" id="ARBA00023027"/>
    </source>
</evidence>
<dbReference type="InterPro" id="IPR017437">
    <property type="entry name" value="ATP-NAD_kinase_PpnK-typ_C"/>
</dbReference>
<reference evidence="9" key="1">
    <citation type="submission" date="2022-11" db="UniProtKB">
        <authorList>
            <consortium name="WormBaseParasite"/>
        </authorList>
    </citation>
    <scope>IDENTIFICATION</scope>
</reference>
<comment type="similarity">
    <text evidence="1">Belongs to the NAD kinase family.</text>
</comment>
<sequence>MIPSWSDVVAGFGTKPASGTGCRCEAKEEERKGDLFPLKALVTLQYGGGGVGRSGGCDNQPVASMRSSPRLALLFCGTTSRTLFARFKPLRAYSPSMAMTSGDGQMLSESSRLPDFGHEKCAQDNNNEPAVFKPQRVLILTKLTRLEFEKRTNPDLSDAQLEQALKRRGSDYFHLLERHNQHKTYLKTIATELEKEGIEHKIVQRWDYTEENVAWADAIFTAGGDGTFLLAASRIRDRSKPVIGINTDPVGSEGYMCLIKKLPESHFKHSLKRLLDGDFSWMWRQRIRITLRGKNAFSDPIELHDQQLLYPEHRWSEHLKEEQETKLRSGSLLSATHPKETLTPKAASISHPDRHTISRSVSESIESVTKFENFASSNDSEPAPSASDSQTLPVLALNEVFIGESLSSRVSYYELGINKGNTIKQKSSGFTVCTGTGSTSWYFNINKLTDQCVGELVNIIGSEMKVDLPKTDPAMVSRICKRFNDQLLFSPDHPRMAYTVRDPVYNATFPPVAPRGFADSITVKSRCFDAHLVVDGGLSYIFNDGSEATLAINPEDALRTVVFR</sequence>
<dbReference type="GO" id="GO:0019674">
    <property type="term" value="P:NAD+ metabolic process"/>
    <property type="evidence" value="ECO:0007669"/>
    <property type="project" value="InterPro"/>
</dbReference>
<evidence type="ECO:0000256" key="1">
    <source>
        <dbReference type="ARBA" id="ARBA00010995"/>
    </source>
</evidence>
<organism evidence="8 9">
    <name type="scientific">Plectus sambesii</name>
    <dbReference type="NCBI Taxonomy" id="2011161"/>
    <lineage>
        <taxon>Eukaryota</taxon>
        <taxon>Metazoa</taxon>
        <taxon>Ecdysozoa</taxon>
        <taxon>Nematoda</taxon>
        <taxon>Chromadorea</taxon>
        <taxon>Plectida</taxon>
        <taxon>Plectina</taxon>
        <taxon>Plectoidea</taxon>
        <taxon>Plectidae</taxon>
        <taxon>Plectus</taxon>
    </lineage>
</organism>
<keyword evidence="3" id="KW-0808">Transferase</keyword>
<name>A0A914WEK1_9BILA</name>
<proteinExistence type="inferred from homology"/>
<keyword evidence="4" id="KW-0418">Kinase</keyword>
<dbReference type="GO" id="GO:0005739">
    <property type="term" value="C:mitochondrion"/>
    <property type="evidence" value="ECO:0007669"/>
    <property type="project" value="TreeGrafter"/>
</dbReference>
<keyword evidence="5" id="KW-0521">NADP</keyword>
<dbReference type="EC" id="2.7.1.23" evidence="2"/>
<evidence type="ECO:0000256" key="7">
    <source>
        <dbReference type="SAM" id="MobiDB-lite"/>
    </source>
</evidence>
<evidence type="ECO:0000256" key="2">
    <source>
        <dbReference type="ARBA" id="ARBA00012120"/>
    </source>
</evidence>
<dbReference type="Pfam" id="PF01513">
    <property type="entry name" value="NAD_kinase"/>
    <property type="match status" value="1"/>
</dbReference>
<dbReference type="SUPFAM" id="SSF111331">
    <property type="entry name" value="NAD kinase/diacylglycerol kinase-like"/>
    <property type="match status" value="1"/>
</dbReference>
<keyword evidence="8" id="KW-1185">Reference proteome</keyword>
<dbReference type="PANTHER" id="PTHR13158">
    <property type="match status" value="1"/>
</dbReference>
<dbReference type="GO" id="GO:0003951">
    <property type="term" value="F:NAD+ kinase activity"/>
    <property type="evidence" value="ECO:0007669"/>
    <property type="project" value="UniProtKB-EC"/>
</dbReference>
<evidence type="ECO:0000313" key="9">
    <source>
        <dbReference type="WBParaSite" id="PSAMB.scaffold3804size16838.g22601.t1"/>
    </source>
</evidence>
<dbReference type="WBParaSite" id="PSAMB.scaffold3804size16838.g22601.t1">
    <property type="protein sequence ID" value="PSAMB.scaffold3804size16838.g22601.t1"/>
    <property type="gene ID" value="PSAMB.scaffold3804size16838.g22601"/>
</dbReference>
<dbReference type="GO" id="GO:0006741">
    <property type="term" value="P:NADP+ biosynthetic process"/>
    <property type="evidence" value="ECO:0007669"/>
    <property type="project" value="InterPro"/>
</dbReference>